<evidence type="ECO:0000256" key="1">
    <source>
        <dbReference type="ARBA" id="ARBA00009547"/>
    </source>
</evidence>
<dbReference type="Pfam" id="PF02265">
    <property type="entry name" value="S1-P1_nuclease"/>
    <property type="match status" value="1"/>
</dbReference>
<evidence type="ECO:0000256" key="4">
    <source>
        <dbReference type="ARBA" id="ARBA00022759"/>
    </source>
</evidence>
<dbReference type="InterPro" id="IPR003154">
    <property type="entry name" value="S1/P1nuclease"/>
</dbReference>
<dbReference type="OrthoDB" id="330248at2759"/>
<dbReference type="EMBL" id="FR823391">
    <property type="protein sequence ID" value="CBZ54076.1"/>
    <property type="molecule type" value="Genomic_DNA"/>
</dbReference>
<dbReference type="PANTHER" id="PTHR33146:SF10">
    <property type="entry name" value="STRAND-SPECIFIC NUCLEASE, PUTATIVE-RELATED"/>
    <property type="match status" value="1"/>
</dbReference>
<dbReference type="AlphaFoldDB" id="F0VLE8"/>
<name>F0VLE8_NEOCL</name>
<reference evidence="9" key="2">
    <citation type="submission" date="2011-03" db="EMBL/GenBank/DDBJ databases">
        <title>Comparative genomics and transcriptomics of Neospora caninum and Toxoplasma gondii.</title>
        <authorList>
            <person name="Reid A.J."/>
            <person name="Sohal A."/>
            <person name="Harris D."/>
            <person name="Quail M."/>
            <person name="Sanders M."/>
            <person name="Berriman M."/>
            <person name="Wastling J.M."/>
            <person name="Pain A."/>
        </authorList>
    </citation>
    <scope>NUCLEOTIDE SEQUENCE</scope>
    <source>
        <strain evidence="9">Liverpool</strain>
    </source>
</reference>
<dbReference type="SUPFAM" id="SSF48537">
    <property type="entry name" value="Phospholipase C/P1 nuclease"/>
    <property type="match status" value="1"/>
</dbReference>
<dbReference type="InParanoid" id="F0VLE8"/>
<dbReference type="CDD" id="cd11010">
    <property type="entry name" value="S1-P1_nuclease"/>
    <property type="match status" value="1"/>
</dbReference>
<dbReference type="VEuPathDB" id="ToxoDB:NCLIV_045090"/>
<keyword evidence="7" id="KW-0325">Glycoprotein</keyword>
<sequence>MRSFAIFLAAGACALLQSPVLAWHSGPHMIVASIARSQLSALVQLKVDYILGLWRGQYPNYATMERASVWLDDINGKGPPYRQPARRFDFLQVFRFMHGVNIPYNPEGIQLQGLDAFLPIYERSAEYLLDLAWEGLKATTPTTEKLEDPFCSVPPPLSHFAAAGYLEGTVNSPDSNLLEPSIPEEIQASTSLSTSSRSQAVQDGGAPVGTLLSLNFFLRILIHLMADIHQPLHSVLAFSPAFPKGDRFGSEIPLILPDGRSTNLHAFWDGAGSVYMKHLDEYDDREIAAEAQRIMEDFPKERVQGRLTPELLAPNFRKIAEESHRFAAELAYREFNFRTFTRADLPYIPSSGYVSDVRLASRLQIAVAGYRLGAALEELSAFLPVPDFVQNGASNE</sequence>
<reference evidence="10" key="4">
    <citation type="journal article" date="2015" name="PLoS ONE">
        <title>Comprehensive Evaluation of Toxoplasma gondii VEG and Neospora caninum LIV Genomes with Tachyzoite Stage Transcriptome and Proteome Defines Novel Transcript Features.</title>
        <authorList>
            <person name="Ramaprasad A."/>
            <person name="Mourier T."/>
            <person name="Naeem R."/>
            <person name="Malas T.B."/>
            <person name="Moussa E."/>
            <person name="Panigrahi A."/>
            <person name="Vermont S.J."/>
            <person name="Otto T.D."/>
            <person name="Wastling J."/>
            <person name="Pain A."/>
        </authorList>
    </citation>
    <scope>NUCLEOTIDE SEQUENCE</scope>
    <source>
        <strain evidence="10">Liverpool</strain>
    </source>
</reference>
<keyword evidence="4" id="KW-0255">Endonuclease</keyword>
<dbReference type="GO" id="GO:0004519">
    <property type="term" value="F:endonuclease activity"/>
    <property type="evidence" value="ECO:0007669"/>
    <property type="project" value="UniProtKB-KW"/>
</dbReference>
<keyword evidence="8" id="KW-0732">Signal</keyword>
<comment type="similarity">
    <text evidence="1">Belongs to the nuclease type I family.</text>
</comment>
<keyword evidence="5" id="KW-0378">Hydrolase</keyword>
<gene>
    <name evidence="10" type="ORF">BN1204_045090</name>
    <name evidence="9" type="ORF">NCLIV_045090</name>
</gene>
<dbReference type="GeneID" id="13442056"/>
<dbReference type="Proteomes" id="UP000007494">
    <property type="component" value="Chromosome X"/>
</dbReference>
<reference evidence="11" key="3">
    <citation type="journal article" date="2012" name="PLoS Pathog.">
        <title>Comparative genomics of the apicomplexan parasites Toxoplasma gondii and Neospora caninum: Coccidia differing in host range and transmission strategy.</title>
        <authorList>
            <person name="Reid A.J."/>
            <person name="Vermont S.J."/>
            <person name="Cotton J.A."/>
            <person name="Harris D."/>
            <person name="Hill-Cawthorne G.A."/>
            <person name="Konen-Waisman S."/>
            <person name="Latham S.M."/>
            <person name="Mourier T."/>
            <person name="Norton R."/>
            <person name="Quail M.A."/>
            <person name="Sanders M."/>
            <person name="Shanmugam D."/>
            <person name="Sohal A."/>
            <person name="Wasmuth J.D."/>
            <person name="Brunk B."/>
            <person name="Grigg M.E."/>
            <person name="Howard J.C."/>
            <person name="Parkinson J."/>
            <person name="Roos D.S."/>
            <person name="Trees A.J."/>
            <person name="Berriman M."/>
            <person name="Pain A."/>
            <person name="Wastling J.M."/>
        </authorList>
    </citation>
    <scope>NUCLEOTIDE SEQUENCE [LARGE SCALE GENOMIC DNA]</scope>
    <source>
        <strain evidence="11">Liverpool</strain>
    </source>
</reference>
<evidence type="ECO:0000313" key="9">
    <source>
        <dbReference type="EMBL" id="CBZ54076.1"/>
    </source>
</evidence>
<evidence type="ECO:0000256" key="5">
    <source>
        <dbReference type="ARBA" id="ARBA00022801"/>
    </source>
</evidence>
<proteinExistence type="inferred from homology"/>
<dbReference type="GO" id="GO:0016788">
    <property type="term" value="F:hydrolase activity, acting on ester bonds"/>
    <property type="evidence" value="ECO:0007669"/>
    <property type="project" value="InterPro"/>
</dbReference>
<dbReference type="GO" id="GO:0046872">
    <property type="term" value="F:metal ion binding"/>
    <property type="evidence" value="ECO:0007669"/>
    <property type="project" value="UniProtKB-KW"/>
</dbReference>
<dbReference type="Gene3D" id="1.10.575.10">
    <property type="entry name" value="P1 Nuclease"/>
    <property type="match status" value="1"/>
</dbReference>
<keyword evidence="3" id="KW-0479">Metal-binding</keyword>
<evidence type="ECO:0000256" key="8">
    <source>
        <dbReference type="SAM" id="SignalP"/>
    </source>
</evidence>
<dbReference type="OMA" id="WLDDING"/>
<feature type="chain" id="PRO_5007655170" description="S1/P1 nuclease" evidence="8">
    <location>
        <begin position="23"/>
        <end position="396"/>
    </location>
</feature>
<evidence type="ECO:0008006" key="12">
    <source>
        <dbReference type="Google" id="ProtNLM"/>
    </source>
</evidence>
<organism evidence="9 11">
    <name type="scientific">Neospora caninum (strain Liverpool)</name>
    <dbReference type="NCBI Taxonomy" id="572307"/>
    <lineage>
        <taxon>Eukaryota</taxon>
        <taxon>Sar</taxon>
        <taxon>Alveolata</taxon>
        <taxon>Apicomplexa</taxon>
        <taxon>Conoidasida</taxon>
        <taxon>Coccidia</taxon>
        <taxon>Eucoccidiorida</taxon>
        <taxon>Eimeriorina</taxon>
        <taxon>Sarcocystidae</taxon>
        <taxon>Neospora</taxon>
    </lineage>
</organism>
<keyword evidence="11" id="KW-1185">Reference proteome</keyword>
<evidence type="ECO:0000313" key="11">
    <source>
        <dbReference type="Proteomes" id="UP000007494"/>
    </source>
</evidence>
<dbReference type="eggNOG" id="ENOG502S7N4">
    <property type="taxonomic scope" value="Eukaryota"/>
</dbReference>
<dbReference type="GO" id="GO:0006308">
    <property type="term" value="P:DNA catabolic process"/>
    <property type="evidence" value="ECO:0007669"/>
    <property type="project" value="InterPro"/>
</dbReference>
<dbReference type="EMBL" id="LN714485">
    <property type="protein sequence ID" value="CEL68772.1"/>
    <property type="molecule type" value="Genomic_DNA"/>
</dbReference>
<dbReference type="GO" id="GO:0003676">
    <property type="term" value="F:nucleic acid binding"/>
    <property type="evidence" value="ECO:0007669"/>
    <property type="project" value="InterPro"/>
</dbReference>
<keyword evidence="2" id="KW-0540">Nuclease</keyword>
<dbReference type="RefSeq" id="XP_003884107.1">
    <property type="nucleotide sequence ID" value="XM_003884058.1"/>
</dbReference>
<evidence type="ECO:0000256" key="7">
    <source>
        <dbReference type="ARBA" id="ARBA00023180"/>
    </source>
</evidence>
<evidence type="ECO:0000256" key="2">
    <source>
        <dbReference type="ARBA" id="ARBA00022722"/>
    </source>
</evidence>
<dbReference type="PANTHER" id="PTHR33146">
    <property type="entry name" value="ENDONUCLEASE 4"/>
    <property type="match status" value="1"/>
</dbReference>
<keyword evidence="6" id="KW-1015">Disulfide bond</keyword>
<dbReference type="InterPro" id="IPR008947">
    <property type="entry name" value="PLipase_C/P1_nuclease_dom_sf"/>
</dbReference>
<protein>
    <recommendedName>
        <fullName evidence="12">S1/P1 nuclease</fullName>
    </recommendedName>
</protein>
<feature type="signal peptide" evidence="8">
    <location>
        <begin position="1"/>
        <end position="22"/>
    </location>
</feature>
<evidence type="ECO:0000313" key="10">
    <source>
        <dbReference type="EMBL" id="CEL68772.1"/>
    </source>
</evidence>
<evidence type="ECO:0000256" key="3">
    <source>
        <dbReference type="ARBA" id="ARBA00022723"/>
    </source>
</evidence>
<reference evidence="9" key="1">
    <citation type="submission" date="2011-02" db="EMBL/GenBank/DDBJ databases">
        <authorList>
            <person name="Aslett M."/>
        </authorList>
    </citation>
    <scope>NUCLEOTIDE SEQUENCE</scope>
    <source>
        <strain evidence="9">Liverpool</strain>
    </source>
</reference>
<evidence type="ECO:0000256" key="6">
    <source>
        <dbReference type="ARBA" id="ARBA00023157"/>
    </source>
</evidence>
<accession>F0VLE8</accession>